<accession>A0A8J3SSF7</accession>
<evidence type="ECO:0000313" key="2">
    <source>
        <dbReference type="Proteomes" id="UP000634476"/>
    </source>
</evidence>
<dbReference type="AlphaFoldDB" id="A0A8J3SSF7"/>
<dbReference type="Proteomes" id="UP000634476">
    <property type="component" value="Unassembled WGS sequence"/>
</dbReference>
<protein>
    <submittedName>
        <fullName evidence="1">Uncharacterized protein</fullName>
    </submittedName>
</protein>
<reference evidence="1" key="1">
    <citation type="submission" date="2021-01" db="EMBL/GenBank/DDBJ databases">
        <title>Whole genome shotgun sequence of Planobispora takensis NBRC 109077.</title>
        <authorList>
            <person name="Komaki H."/>
            <person name="Tamura T."/>
        </authorList>
    </citation>
    <scope>NUCLEOTIDE SEQUENCE</scope>
    <source>
        <strain evidence="1">NBRC 109077</strain>
    </source>
</reference>
<dbReference type="EMBL" id="BOOK01000010">
    <property type="protein sequence ID" value="GIH99788.1"/>
    <property type="molecule type" value="Genomic_DNA"/>
</dbReference>
<sequence>MTALKSRFVPGHGVGFREKVTTRYFSDGRRVGIDRYRLRGVYRFGRSGVVASRTVHRTDPRDIPRAVRDVDPEMRLILLRGAMYLGTRDLLSFLPGHVHWIRLDNPGLFSVQTINVLEPATLRGLLATARRVEPGGEVGGAPTTVYRGTITARRLYAVSRTYREMTGGGPRGPAGRLAIAWSLWQDAGRNTRRLAVSFAEMRPWARGWDRLSAITTSTATFRGWGSRVRVKAPPARSVIDLSDPALAAQPMPELPRLSVPGLGRSTR</sequence>
<keyword evidence="2" id="KW-1185">Reference proteome</keyword>
<name>A0A8J3SSF7_9ACTN</name>
<organism evidence="1 2">
    <name type="scientific">Planobispora takensis</name>
    <dbReference type="NCBI Taxonomy" id="1367882"/>
    <lineage>
        <taxon>Bacteria</taxon>
        <taxon>Bacillati</taxon>
        <taxon>Actinomycetota</taxon>
        <taxon>Actinomycetes</taxon>
        <taxon>Streptosporangiales</taxon>
        <taxon>Streptosporangiaceae</taxon>
        <taxon>Planobispora</taxon>
    </lineage>
</organism>
<comment type="caution">
    <text evidence="1">The sequence shown here is derived from an EMBL/GenBank/DDBJ whole genome shotgun (WGS) entry which is preliminary data.</text>
</comment>
<evidence type="ECO:0000313" key="1">
    <source>
        <dbReference type="EMBL" id="GIH99788.1"/>
    </source>
</evidence>
<dbReference type="Gene3D" id="2.50.20.20">
    <property type="match status" value="1"/>
</dbReference>
<gene>
    <name evidence="1" type="ORF">Pta02_17970</name>
</gene>
<proteinExistence type="predicted"/>